<organism evidence="2 3">
    <name type="scientific">Microbulbifer harenosus</name>
    <dbReference type="NCBI Taxonomy" id="2576840"/>
    <lineage>
        <taxon>Bacteria</taxon>
        <taxon>Pseudomonadati</taxon>
        <taxon>Pseudomonadota</taxon>
        <taxon>Gammaproteobacteria</taxon>
        <taxon>Cellvibrionales</taxon>
        <taxon>Microbulbiferaceae</taxon>
        <taxon>Microbulbifer</taxon>
    </lineage>
</organism>
<dbReference type="InterPro" id="IPR016875">
    <property type="entry name" value="UCP028200"/>
</dbReference>
<dbReference type="Pfam" id="PF19795">
    <property type="entry name" value="DUF6279"/>
    <property type="match status" value="1"/>
</dbReference>
<evidence type="ECO:0000313" key="3">
    <source>
        <dbReference type="Proteomes" id="UP000306791"/>
    </source>
</evidence>
<reference evidence="2 3" key="1">
    <citation type="submission" date="2019-05" db="EMBL/GenBank/DDBJ databases">
        <title>Microbulbifer harenosus sp. nov., an alginate-degrading bacterium isolated from coastal sand.</title>
        <authorList>
            <person name="Huang H."/>
            <person name="Mo K."/>
            <person name="Bao S."/>
        </authorList>
    </citation>
    <scope>NUCLEOTIDE SEQUENCE [LARGE SCALE GENOMIC DNA]</scope>
    <source>
        <strain evidence="2 3">HB161719</strain>
    </source>
</reference>
<dbReference type="EMBL" id="VANI01000002">
    <property type="protein sequence ID" value="TLM79562.1"/>
    <property type="molecule type" value="Genomic_DNA"/>
</dbReference>
<feature type="coiled-coil region" evidence="1">
    <location>
        <begin position="135"/>
        <end position="169"/>
    </location>
</feature>
<dbReference type="PIRSF" id="PIRSF028200">
    <property type="entry name" value="UCP028200"/>
    <property type="match status" value="1"/>
</dbReference>
<keyword evidence="3" id="KW-1185">Reference proteome</keyword>
<dbReference type="Proteomes" id="UP000306791">
    <property type="component" value="Unassembled WGS sequence"/>
</dbReference>
<dbReference type="PROSITE" id="PS51257">
    <property type="entry name" value="PROKAR_LIPOPROTEIN"/>
    <property type="match status" value="1"/>
</dbReference>
<comment type="caution">
    <text evidence="2">The sequence shown here is derived from an EMBL/GenBank/DDBJ whole genome shotgun (WGS) entry which is preliminary data.</text>
</comment>
<protein>
    <recommendedName>
        <fullName evidence="4">Lipoprotein</fullName>
    </recommendedName>
</protein>
<dbReference type="RefSeq" id="WP_138233970.1">
    <property type="nucleotide sequence ID" value="NZ_CP185860.1"/>
</dbReference>
<evidence type="ECO:0000256" key="1">
    <source>
        <dbReference type="SAM" id="Coils"/>
    </source>
</evidence>
<gene>
    <name evidence="2" type="ORF">FDY93_01415</name>
</gene>
<name>A0ABY2UML9_9GAMM</name>
<accession>A0ABY2UML9</accession>
<evidence type="ECO:0008006" key="4">
    <source>
        <dbReference type="Google" id="ProtNLM"/>
    </source>
</evidence>
<proteinExistence type="predicted"/>
<sequence>MTTAKFHPWVTRATALLLALTLLLAGGCSSVRLVYGHLDWWMDRTLNKYLDLKGPQKNLLSQRVDEFHRWHRQTQLPRYADYLEQLSAEVDSPDISPARLIEIENQAEAFWNSSISMLSDLLLPVLLQLDATQINTLAENAREEREKSLKKWQKERNKREKEFRKQAERWLGDLTPQQDAMVERELASTTFDPKLRNAQRERWTNAFIRTLKDKPTGYEKTLRDLLTNPQSLWSEDYRQMQEQLRVQARNLGSEILQSSTAEQRQHLKSTLQEYATDFRLLAAQKP</sequence>
<keyword evidence="1" id="KW-0175">Coiled coil</keyword>
<evidence type="ECO:0000313" key="2">
    <source>
        <dbReference type="EMBL" id="TLM79562.1"/>
    </source>
</evidence>